<dbReference type="GO" id="GO:0000287">
    <property type="term" value="F:magnesium ion binding"/>
    <property type="evidence" value="ECO:0007669"/>
    <property type="project" value="InterPro"/>
</dbReference>
<evidence type="ECO:0000256" key="4">
    <source>
        <dbReference type="ARBA" id="ARBA00012894"/>
    </source>
</evidence>
<evidence type="ECO:0000256" key="7">
    <source>
        <dbReference type="ARBA" id="ARBA00022741"/>
    </source>
</evidence>
<dbReference type="OrthoDB" id="185373at2759"/>
<dbReference type="AlphaFoldDB" id="A0A2V0NWK6"/>
<dbReference type="PANTHER" id="PTHR28213:SF1">
    <property type="entry name" value="IMP-SPECIFIC 5'-NUCLEOTIDASE 1"/>
    <property type="match status" value="1"/>
</dbReference>
<evidence type="ECO:0000313" key="14">
    <source>
        <dbReference type="EMBL" id="GBF91062.1"/>
    </source>
</evidence>
<evidence type="ECO:0000256" key="9">
    <source>
        <dbReference type="ARBA" id="ARBA00022840"/>
    </source>
</evidence>
<evidence type="ECO:0000256" key="11">
    <source>
        <dbReference type="ARBA" id="ARBA00023080"/>
    </source>
</evidence>
<dbReference type="InParanoid" id="A0A2V0NWK6"/>
<dbReference type="PANTHER" id="PTHR28213">
    <property type="entry name" value="IMP-SPECIFIC 5'-NUCLEOTIDASE 1"/>
    <property type="match status" value="1"/>
</dbReference>
<evidence type="ECO:0000313" key="15">
    <source>
        <dbReference type="Proteomes" id="UP000247498"/>
    </source>
</evidence>
<dbReference type="Pfam" id="PF06437">
    <property type="entry name" value="ISN1"/>
    <property type="match status" value="1"/>
</dbReference>
<evidence type="ECO:0000256" key="2">
    <source>
        <dbReference type="ARBA" id="ARBA00005307"/>
    </source>
</evidence>
<dbReference type="EC" id="3.1.3.99" evidence="4"/>
<evidence type="ECO:0000256" key="6">
    <source>
        <dbReference type="ARBA" id="ARBA00022723"/>
    </source>
</evidence>
<dbReference type="EMBL" id="BDRX01000021">
    <property type="protein sequence ID" value="GBF91062.1"/>
    <property type="molecule type" value="Genomic_DNA"/>
</dbReference>
<comment type="subunit">
    <text evidence="3">Homotetramer.</text>
</comment>
<dbReference type="GO" id="GO:0008253">
    <property type="term" value="F:5'-nucleotidase activity"/>
    <property type="evidence" value="ECO:0007669"/>
    <property type="project" value="InterPro"/>
</dbReference>
<dbReference type="InterPro" id="IPR009453">
    <property type="entry name" value="ISN1"/>
</dbReference>
<dbReference type="GO" id="GO:0071590">
    <property type="term" value="P:nicotinamide riboside biosynthetic process"/>
    <property type="evidence" value="ECO:0007669"/>
    <property type="project" value="TreeGrafter"/>
</dbReference>
<gene>
    <name evidence="14" type="ORF">Rsub_03918</name>
</gene>
<feature type="compositionally biased region" description="Gly residues" evidence="13">
    <location>
        <begin position="35"/>
        <end position="46"/>
    </location>
</feature>
<dbReference type="Gene3D" id="3.40.50.1000">
    <property type="entry name" value="HAD superfamily/HAD-like"/>
    <property type="match status" value="1"/>
</dbReference>
<accession>A0A2V0NWK6</accession>
<evidence type="ECO:0000256" key="12">
    <source>
        <dbReference type="ARBA" id="ARBA00047413"/>
    </source>
</evidence>
<evidence type="ECO:0000256" key="5">
    <source>
        <dbReference type="ARBA" id="ARBA00015544"/>
    </source>
</evidence>
<reference evidence="14 15" key="1">
    <citation type="journal article" date="2018" name="Sci. Rep.">
        <title>Raphidocelis subcapitata (=Pseudokirchneriella subcapitata) provides an insight into genome evolution and environmental adaptations in the Sphaeropleales.</title>
        <authorList>
            <person name="Suzuki S."/>
            <person name="Yamaguchi H."/>
            <person name="Nakajima N."/>
            <person name="Kawachi M."/>
        </authorList>
    </citation>
    <scope>NUCLEOTIDE SEQUENCE [LARGE SCALE GENOMIC DNA]</scope>
    <source>
        <strain evidence="14 15">NIES-35</strain>
    </source>
</reference>
<keyword evidence="9" id="KW-0067">ATP-binding</keyword>
<evidence type="ECO:0000256" key="3">
    <source>
        <dbReference type="ARBA" id="ARBA00011881"/>
    </source>
</evidence>
<dbReference type="SUPFAM" id="SSF56784">
    <property type="entry name" value="HAD-like"/>
    <property type="match status" value="1"/>
</dbReference>
<keyword evidence="15" id="KW-1185">Reference proteome</keyword>
<dbReference type="GO" id="GO:0071592">
    <property type="term" value="P:nicotinic acid riboside biosynthetic process"/>
    <property type="evidence" value="ECO:0007669"/>
    <property type="project" value="TreeGrafter"/>
</dbReference>
<evidence type="ECO:0000256" key="8">
    <source>
        <dbReference type="ARBA" id="ARBA00022801"/>
    </source>
</evidence>
<evidence type="ECO:0000256" key="10">
    <source>
        <dbReference type="ARBA" id="ARBA00022842"/>
    </source>
</evidence>
<comment type="cofactor">
    <cofactor evidence="1">
        <name>Mg(2+)</name>
        <dbReference type="ChEBI" id="CHEBI:18420"/>
    </cofactor>
</comment>
<organism evidence="14 15">
    <name type="scientific">Raphidocelis subcapitata</name>
    <dbReference type="NCBI Taxonomy" id="307507"/>
    <lineage>
        <taxon>Eukaryota</taxon>
        <taxon>Viridiplantae</taxon>
        <taxon>Chlorophyta</taxon>
        <taxon>core chlorophytes</taxon>
        <taxon>Chlorophyceae</taxon>
        <taxon>CS clade</taxon>
        <taxon>Sphaeropleales</taxon>
        <taxon>Selenastraceae</taxon>
        <taxon>Raphidocelis</taxon>
    </lineage>
</organism>
<dbReference type="GO" id="GO:0009117">
    <property type="term" value="P:nucleotide metabolic process"/>
    <property type="evidence" value="ECO:0007669"/>
    <property type="project" value="UniProtKB-KW"/>
</dbReference>
<comment type="similarity">
    <text evidence="2">Belongs to the ISN1 family.</text>
</comment>
<dbReference type="STRING" id="307507.A0A2V0NWK6"/>
<keyword evidence="11" id="KW-0546">Nucleotide metabolism</keyword>
<keyword evidence="8" id="KW-0378">Hydrolase</keyword>
<comment type="caution">
    <text evidence="14">The sequence shown here is derived from an EMBL/GenBank/DDBJ whole genome shotgun (WGS) entry which is preliminary data.</text>
</comment>
<keyword evidence="7" id="KW-0547">Nucleotide-binding</keyword>
<sequence length="458" mass="50602">MFVCNGSSSSAAPLADHGAAAHKPQPQLVITADGDGSGAASGGSGSGAESSGSPDDMDTSGYWDLLINPDTDATIARAKSASDASLLRRKGHLKEQDRWIEYIRNMHETHTCEEAMHKMERWIAEHRQDPRRSRLKRIVPTIGTFFTPLKLVEAFHEYDAFFHLSRRRYIPPNFAELRHCLNIAQVHASADTLRLITFDADGTLYADGAHIEQDSEMIRLFVSLMRMGVQVAIVTAAGYPNDASKFEGRIGGLLSAFRRLRLPPEVAGRFHLMGGECNYLLRVDPQSYRLEFVPDEEWQTPQMRAWGEEDIRTTLDEAQRLLTEGAARLMLPVAVIRKPRSVGVVPTGPTIYEVLEDLAITVKSNLDSNLPFCAFNGGNDVFVDIGNKSVGLDALMAYLGARSGEVMHVGDRFTDSGNDAATRGVSNICWVAGPEETAFFIRHLLADLRQRAAVRYIE</sequence>
<dbReference type="Proteomes" id="UP000247498">
    <property type="component" value="Unassembled WGS sequence"/>
</dbReference>
<comment type="catalytic activity">
    <reaction evidence="12">
        <text>IMP + H2O = inosine + phosphate</text>
        <dbReference type="Rhea" id="RHEA:27718"/>
        <dbReference type="ChEBI" id="CHEBI:15377"/>
        <dbReference type="ChEBI" id="CHEBI:17596"/>
        <dbReference type="ChEBI" id="CHEBI:43474"/>
        <dbReference type="ChEBI" id="CHEBI:58053"/>
        <dbReference type="EC" id="3.1.3.99"/>
    </reaction>
</comment>
<keyword evidence="10" id="KW-0460">Magnesium</keyword>
<dbReference type="GO" id="GO:0005524">
    <property type="term" value="F:ATP binding"/>
    <property type="evidence" value="ECO:0007669"/>
    <property type="project" value="UniProtKB-KW"/>
</dbReference>
<dbReference type="InterPro" id="IPR023214">
    <property type="entry name" value="HAD_sf"/>
</dbReference>
<feature type="compositionally biased region" description="Polar residues" evidence="13">
    <location>
        <begin position="1"/>
        <end position="10"/>
    </location>
</feature>
<protein>
    <recommendedName>
        <fullName evidence="5">IMP-specific 5'-nucleotidase 1</fullName>
        <ecNumber evidence="4">3.1.3.99</ecNumber>
    </recommendedName>
</protein>
<proteinExistence type="inferred from homology"/>
<keyword evidence="6" id="KW-0479">Metal-binding</keyword>
<evidence type="ECO:0000256" key="13">
    <source>
        <dbReference type="SAM" id="MobiDB-lite"/>
    </source>
</evidence>
<dbReference type="InterPro" id="IPR036412">
    <property type="entry name" value="HAD-like_sf"/>
</dbReference>
<name>A0A2V0NWK6_9CHLO</name>
<evidence type="ECO:0000256" key="1">
    <source>
        <dbReference type="ARBA" id="ARBA00001946"/>
    </source>
</evidence>
<dbReference type="GO" id="GO:0006190">
    <property type="term" value="P:inosine salvage"/>
    <property type="evidence" value="ECO:0007669"/>
    <property type="project" value="InterPro"/>
</dbReference>
<feature type="region of interest" description="Disordered" evidence="13">
    <location>
        <begin position="1"/>
        <end position="61"/>
    </location>
</feature>